<dbReference type="PANTHER" id="PTHR11933">
    <property type="entry name" value="TRNA 5-METHYLAMINOMETHYL-2-THIOURIDYLATE -METHYLTRANSFERASE"/>
    <property type="match status" value="1"/>
</dbReference>
<dbReference type="GO" id="GO:0002143">
    <property type="term" value="P:tRNA wobble position uridine thiolation"/>
    <property type="evidence" value="ECO:0007669"/>
    <property type="project" value="TreeGrafter"/>
</dbReference>
<evidence type="ECO:0000256" key="8">
    <source>
        <dbReference type="ARBA" id="ARBA00022840"/>
    </source>
</evidence>
<accession>A0A1E3PSC3</accession>
<evidence type="ECO:0000256" key="11">
    <source>
        <dbReference type="ARBA" id="ARBA00049564"/>
    </source>
</evidence>
<dbReference type="GO" id="GO:0008168">
    <property type="term" value="F:methyltransferase activity"/>
    <property type="evidence" value="ECO:0007669"/>
    <property type="project" value="UniProtKB-KW"/>
</dbReference>
<reference evidence="13 14" key="1">
    <citation type="journal article" date="2016" name="Proc. Natl. Acad. Sci. U.S.A.">
        <title>Comparative genomics of biotechnologically important yeasts.</title>
        <authorList>
            <person name="Riley R."/>
            <person name="Haridas S."/>
            <person name="Wolfe K.H."/>
            <person name="Lopes M.R."/>
            <person name="Hittinger C.T."/>
            <person name="Goeker M."/>
            <person name="Salamov A.A."/>
            <person name="Wisecaver J.H."/>
            <person name="Long T.M."/>
            <person name="Calvey C.H."/>
            <person name="Aerts A.L."/>
            <person name="Barry K.W."/>
            <person name="Choi C."/>
            <person name="Clum A."/>
            <person name="Coughlan A.Y."/>
            <person name="Deshpande S."/>
            <person name="Douglass A.P."/>
            <person name="Hanson S.J."/>
            <person name="Klenk H.-P."/>
            <person name="LaButti K.M."/>
            <person name="Lapidus A."/>
            <person name="Lindquist E.A."/>
            <person name="Lipzen A.M."/>
            <person name="Meier-Kolthoff J.P."/>
            <person name="Ohm R.A."/>
            <person name="Otillar R.P."/>
            <person name="Pangilinan J.L."/>
            <person name="Peng Y."/>
            <person name="Rokas A."/>
            <person name="Rosa C.A."/>
            <person name="Scheuner C."/>
            <person name="Sibirny A.A."/>
            <person name="Slot J.C."/>
            <person name="Stielow J.B."/>
            <person name="Sun H."/>
            <person name="Kurtzman C.P."/>
            <person name="Blackwell M."/>
            <person name="Grigoriev I.V."/>
            <person name="Jeffries T.W."/>
        </authorList>
    </citation>
    <scope>NUCLEOTIDE SEQUENCE [LARGE SCALE GENOMIC DNA]</scope>
    <source>
        <strain evidence="13 14">DSM 6958</strain>
    </source>
</reference>
<dbReference type="InterPro" id="IPR023382">
    <property type="entry name" value="MnmA-like_central_sf"/>
</dbReference>
<evidence type="ECO:0000313" key="14">
    <source>
        <dbReference type="Proteomes" id="UP000095009"/>
    </source>
</evidence>
<dbReference type="GO" id="GO:0005524">
    <property type="term" value="F:ATP binding"/>
    <property type="evidence" value="ECO:0007669"/>
    <property type="project" value="UniProtKB-KW"/>
</dbReference>
<name>A0A1E3PSC3_9ASCO</name>
<comment type="function">
    <text evidence="1">Catalyzes the 2-thiolation of uridine at the wobble position (U34) of mitochondrial tRNA(Lys), tRNA(Glu) and tRNA(Gln). Required for the formation of 5-taurinomethyl-2-thiouridine (tm5s2U) of mitochondrial tRNA(Lys), tRNA(Glu), and tRNA(Gln) at the wobble position. ATP is required to activate the C2 atom of the wobble base.</text>
</comment>
<dbReference type="OrthoDB" id="3685at2759"/>
<evidence type="ECO:0000256" key="7">
    <source>
        <dbReference type="ARBA" id="ARBA00022741"/>
    </source>
</evidence>
<dbReference type="InterPro" id="IPR004506">
    <property type="entry name" value="MnmA-like"/>
</dbReference>
<dbReference type="GO" id="GO:0005739">
    <property type="term" value="C:mitochondrion"/>
    <property type="evidence" value="ECO:0007669"/>
    <property type="project" value="TreeGrafter"/>
</dbReference>
<dbReference type="Gene3D" id="2.30.30.280">
    <property type="entry name" value="Adenine nucleotide alpha hydrolases-like domains"/>
    <property type="match status" value="1"/>
</dbReference>
<evidence type="ECO:0000256" key="9">
    <source>
        <dbReference type="ARBA" id="ARBA00022884"/>
    </source>
</evidence>
<keyword evidence="13" id="KW-0489">Methyltransferase</keyword>
<keyword evidence="7" id="KW-0547">Nucleotide-binding</keyword>
<dbReference type="STRING" id="857566.A0A1E3PSC3"/>
<evidence type="ECO:0000313" key="13">
    <source>
        <dbReference type="EMBL" id="ODQ67842.1"/>
    </source>
</evidence>
<dbReference type="GO" id="GO:0032259">
    <property type="term" value="P:methylation"/>
    <property type="evidence" value="ECO:0007669"/>
    <property type="project" value="UniProtKB-KW"/>
</dbReference>
<evidence type="ECO:0000259" key="12">
    <source>
        <dbReference type="Pfam" id="PF20259"/>
    </source>
</evidence>
<dbReference type="SUPFAM" id="SSF52402">
    <property type="entry name" value="Adenine nucleotide alpha hydrolases-like"/>
    <property type="match status" value="1"/>
</dbReference>
<evidence type="ECO:0000256" key="1">
    <source>
        <dbReference type="ARBA" id="ARBA00003986"/>
    </source>
</evidence>
<dbReference type="Pfam" id="PF03054">
    <property type="entry name" value="tRNA_Me_trans"/>
    <property type="match status" value="1"/>
</dbReference>
<evidence type="ECO:0000256" key="3">
    <source>
        <dbReference type="ARBA" id="ARBA00011953"/>
    </source>
</evidence>
<organism evidence="13 14">
    <name type="scientific">Nadsonia fulvescens var. elongata DSM 6958</name>
    <dbReference type="NCBI Taxonomy" id="857566"/>
    <lineage>
        <taxon>Eukaryota</taxon>
        <taxon>Fungi</taxon>
        <taxon>Dikarya</taxon>
        <taxon>Ascomycota</taxon>
        <taxon>Saccharomycotina</taxon>
        <taxon>Dipodascomycetes</taxon>
        <taxon>Dipodascales</taxon>
        <taxon>Dipodascales incertae sedis</taxon>
        <taxon>Nadsonia</taxon>
    </lineage>
</organism>
<evidence type="ECO:0000256" key="10">
    <source>
        <dbReference type="ARBA" id="ARBA00023157"/>
    </source>
</evidence>
<keyword evidence="4" id="KW-0820">tRNA-binding</keyword>
<dbReference type="InterPro" id="IPR014729">
    <property type="entry name" value="Rossmann-like_a/b/a_fold"/>
</dbReference>
<feature type="non-terminal residue" evidence="13">
    <location>
        <position position="321"/>
    </location>
</feature>
<dbReference type="Proteomes" id="UP000095009">
    <property type="component" value="Unassembled WGS sequence"/>
</dbReference>
<evidence type="ECO:0000256" key="5">
    <source>
        <dbReference type="ARBA" id="ARBA00022679"/>
    </source>
</evidence>
<keyword evidence="9" id="KW-0694">RNA-binding</keyword>
<evidence type="ECO:0000256" key="2">
    <source>
        <dbReference type="ARBA" id="ARBA00006191"/>
    </source>
</evidence>
<keyword evidence="10" id="KW-1015">Disulfide bond</keyword>
<comment type="catalytic activity">
    <reaction evidence="11">
        <text>5-taurinomethyluridine(34) in tRNA + S-sulfanyl-L-cysteinyl-[protein] + AH2 + ATP = 5-taurinomethyl-2-thiouridine(34) in tRNA + L-cysteinyl-[protein] + A + AMP + diphosphate + H(+)</text>
        <dbReference type="Rhea" id="RHEA:47040"/>
        <dbReference type="Rhea" id="RHEA-COMP:10131"/>
        <dbReference type="Rhea" id="RHEA-COMP:11726"/>
        <dbReference type="Rhea" id="RHEA-COMP:11732"/>
        <dbReference type="Rhea" id="RHEA-COMP:11733"/>
        <dbReference type="ChEBI" id="CHEBI:13193"/>
        <dbReference type="ChEBI" id="CHEBI:15378"/>
        <dbReference type="ChEBI" id="CHEBI:17499"/>
        <dbReference type="ChEBI" id="CHEBI:29950"/>
        <dbReference type="ChEBI" id="CHEBI:30616"/>
        <dbReference type="ChEBI" id="CHEBI:33019"/>
        <dbReference type="ChEBI" id="CHEBI:61963"/>
        <dbReference type="ChEBI" id="CHEBI:87171"/>
        <dbReference type="ChEBI" id="CHEBI:87172"/>
        <dbReference type="ChEBI" id="CHEBI:456215"/>
        <dbReference type="EC" id="2.8.1.14"/>
    </reaction>
</comment>
<dbReference type="PANTHER" id="PTHR11933:SF5">
    <property type="entry name" value="MITOCHONDRIAL TRNA-SPECIFIC 2-THIOURIDYLASE 1"/>
    <property type="match status" value="1"/>
</dbReference>
<dbReference type="GO" id="GO:0016783">
    <property type="term" value="F:sulfurtransferase activity"/>
    <property type="evidence" value="ECO:0007669"/>
    <property type="project" value="InterPro"/>
</dbReference>
<keyword evidence="14" id="KW-1185">Reference proteome</keyword>
<protein>
    <recommendedName>
        <fullName evidence="3">tRNA-5-taurinomethyluridine 2-sulfurtransferase</fullName>
        <ecNumber evidence="3">2.8.1.14</ecNumber>
    </recommendedName>
</protein>
<dbReference type="GO" id="GO:0000049">
    <property type="term" value="F:tRNA binding"/>
    <property type="evidence" value="ECO:0007669"/>
    <property type="project" value="UniProtKB-KW"/>
</dbReference>
<evidence type="ECO:0000256" key="6">
    <source>
        <dbReference type="ARBA" id="ARBA00022694"/>
    </source>
</evidence>
<feature type="domain" description="tRNA-specific 2-thiouridylase MnmA-like central" evidence="12">
    <location>
        <begin position="262"/>
        <end position="320"/>
    </location>
</feature>
<dbReference type="CDD" id="cd01998">
    <property type="entry name" value="MnmA_TRMU-like"/>
    <property type="match status" value="1"/>
</dbReference>
<gene>
    <name evidence="13" type="ORF">NADFUDRAFT_80985</name>
</gene>
<sequence length="321" mass="36300">MLYSNSLKKLLYFPLSRFGVSCRLTSPPKTAIKQRFIATAEHSPTIYSEHEPSNEDHIYVAMSSGVDSSTTAALMAQKYPGRVSGIFMNNWNSTSKCAEADWNDVQRVASFLGIPCRRVNFEKDYWLEVFEPMLEGYRNGYTPNPDVGCNRHIKFGALFEFLKQQTKKNNKNWWLATGHYAKVLKHNPTGVSHLLRPVDMNKDQSYYLSTVDPIALAKLLFPMAQYTKPEIRTIAAKFQLPTAFKPDSQGLCFVSNEHNHFKDFLAEYIQSKPGDIILQDGTVVGTHQGLWTATVGQKPPGLSMPQGNPKYKGSWFVCDKI</sequence>
<dbReference type="InterPro" id="IPR046884">
    <property type="entry name" value="MnmA-like_central"/>
</dbReference>
<dbReference type="Gene3D" id="3.40.50.620">
    <property type="entry name" value="HUPs"/>
    <property type="match status" value="1"/>
</dbReference>
<dbReference type="FunFam" id="3.40.50.620:FF:000115">
    <property type="entry name" value="tRNA-specific 2-thiouridylase MnmA"/>
    <property type="match status" value="1"/>
</dbReference>
<keyword evidence="5 13" id="KW-0808">Transferase</keyword>
<dbReference type="Pfam" id="PF20259">
    <property type="entry name" value="tRNA_Me_trans_M"/>
    <property type="match status" value="1"/>
</dbReference>
<evidence type="ECO:0000256" key="4">
    <source>
        <dbReference type="ARBA" id="ARBA00022555"/>
    </source>
</evidence>
<keyword evidence="8" id="KW-0067">ATP-binding</keyword>
<proteinExistence type="inferred from homology"/>
<keyword evidence="6" id="KW-0819">tRNA processing</keyword>
<comment type="similarity">
    <text evidence="2">Belongs to the MnmA/TRMU family.</text>
</comment>
<dbReference type="AlphaFoldDB" id="A0A1E3PSC3"/>
<dbReference type="EC" id="2.8.1.14" evidence="3"/>
<dbReference type="NCBIfam" id="TIGR00420">
    <property type="entry name" value="trmU"/>
    <property type="match status" value="1"/>
</dbReference>
<dbReference type="EMBL" id="KV454406">
    <property type="protein sequence ID" value="ODQ67842.1"/>
    <property type="molecule type" value="Genomic_DNA"/>
</dbReference>